<evidence type="ECO:0000313" key="2">
    <source>
        <dbReference type="EMBL" id="KXS14805.1"/>
    </source>
</evidence>
<keyword evidence="3" id="KW-1185">Reference proteome</keyword>
<dbReference type="EMBL" id="KQ965766">
    <property type="protein sequence ID" value="KXS14805.1"/>
    <property type="molecule type" value="Genomic_DNA"/>
</dbReference>
<accession>A0A139AED5</accession>
<evidence type="ECO:0000313" key="3">
    <source>
        <dbReference type="Proteomes" id="UP000070544"/>
    </source>
</evidence>
<feature type="compositionally biased region" description="Pro residues" evidence="1">
    <location>
        <begin position="38"/>
        <end position="52"/>
    </location>
</feature>
<organism evidence="2 3">
    <name type="scientific">Gonapodya prolifera (strain JEL478)</name>
    <name type="common">Monoblepharis prolifera</name>
    <dbReference type="NCBI Taxonomy" id="1344416"/>
    <lineage>
        <taxon>Eukaryota</taxon>
        <taxon>Fungi</taxon>
        <taxon>Fungi incertae sedis</taxon>
        <taxon>Chytridiomycota</taxon>
        <taxon>Chytridiomycota incertae sedis</taxon>
        <taxon>Monoblepharidomycetes</taxon>
        <taxon>Monoblepharidales</taxon>
        <taxon>Gonapodyaceae</taxon>
        <taxon>Gonapodya</taxon>
    </lineage>
</organism>
<dbReference type="AlphaFoldDB" id="A0A139AED5"/>
<dbReference type="Proteomes" id="UP000070544">
    <property type="component" value="Unassembled WGS sequence"/>
</dbReference>
<name>A0A139AED5_GONPJ</name>
<proteinExistence type="predicted"/>
<evidence type="ECO:0000256" key="1">
    <source>
        <dbReference type="SAM" id="MobiDB-lite"/>
    </source>
</evidence>
<feature type="region of interest" description="Disordered" evidence="1">
    <location>
        <begin position="1"/>
        <end position="89"/>
    </location>
</feature>
<reference evidence="2 3" key="1">
    <citation type="journal article" date="2015" name="Genome Biol. Evol.">
        <title>Phylogenomic analyses indicate that early fungi evolved digesting cell walls of algal ancestors of land plants.</title>
        <authorList>
            <person name="Chang Y."/>
            <person name="Wang S."/>
            <person name="Sekimoto S."/>
            <person name="Aerts A.L."/>
            <person name="Choi C."/>
            <person name="Clum A."/>
            <person name="LaButti K.M."/>
            <person name="Lindquist E.A."/>
            <person name="Yee Ngan C."/>
            <person name="Ohm R.A."/>
            <person name="Salamov A.A."/>
            <person name="Grigoriev I.V."/>
            <person name="Spatafora J.W."/>
            <person name="Berbee M.L."/>
        </authorList>
    </citation>
    <scope>NUCLEOTIDE SEQUENCE [LARGE SCALE GENOMIC DNA]</scope>
    <source>
        <strain evidence="2 3">JEL478</strain>
    </source>
</reference>
<protein>
    <submittedName>
        <fullName evidence="2">Uncharacterized protein</fullName>
    </submittedName>
</protein>
<gene>
    <name evidence="2" type="ORF">M427DRAFT_57213</name>
</gene>
<sequence length="89" mass="9331">MSTTTGNRVGGGSGLKRRDRTQCALAPGEDSFSLSGPLPAPEPPKRPNPTLHPYPSHLNRPFSNPKTQTQSPAPSPTPPACPSPARLPP</sequence>
<feature type="compositionally biased region" description="Pro residues" evidence="1">
    <location>
        <begin position="73"/>
        <end position="89"/>
    </location>
</feature>